<name>A0AAD1XUD6_EUPCR</name>
<accession>A0AAD1XUD6</accession>
<dbReference type="AlphaFoldDB" id="A0AAD1XUD6"/>
<feature type="coiled-coil region" evidence="1">
    <location>
        <begin position="206"/>
        <end position="233"/>
    </location>
</feature>
<organism evidence="2 3">
    <name type="scientific">Euplotes crassus</name>
    <dbReference type="NCBI Taxonomy" id="5936"/>
    <lineage>
        <taxon>Eukaryota</taxon>
        <taxon>Sar</taxon>
        <taxon>Alveolata</taxon>
        <taxon>Ciliophora</taxon>
        <taxon>Intramacronucleata</taxon>
        <taxon>Spirotrichea</taxon>
        <taxon>Hypotrichia</taxon>
        <taxon>Euplotida</taxon>
        <taxon>Euplotidae</taxon>
        <taxon>Moneuplotes</taxon>
    </lineage>
</organism>
<reference evidence="2" key="1">
    <citation type="submission" date="2023-07" db="EMBL/GenBank/DDBJ databases">
        <authorList>
            <consortium name="AG Swart"/>
            <person name="Singh M."/>
            <person name="Singh A."/>
            <person name="Seah K."/>
            <person name="Emmerich C."/>
        </authorList>
    </citation>
    <scope>NUCLEOTIDE SEQUENCE</scope>
    <source>
        <strain evidence="2">DP1</strain>
    </source>
</reference>
<sequence length="243" mass="28312">MDVKKRDLEVLSEAYENVYYNSTMAEVPEEEAPNCDISFRNRKNFNIFFKKMMPIRLGKIKMLFVCKEINQKNFQRLLKNNLFIKEISEFIIEFSQEKICYLSPYFKHLMQIIPRVKTKLALYRCTINRTQFRKILQVGKHIQNLEFNYCTFNSAHLHLDPLSYSSKSGANQYSTKSLTFRLPKFPPPLFPIISKSLKSLLQAASCTTLKSSLETLSINNQALRQEAAEIAQELGFKNLVVKS</sequence>
<comment type="caution">
    <text evidence="2">The sequence shown here is derived from an EMBL/GenBank/DDBJ whole genome shotgun (WGS) entry which is preliminary data.</text>
</comment>
<proteinExistence type="predicted"/>
<dbReference type="EMBL" id="CAMPGE010020933">
    <property type="protein sequence ID" value="CAI2379113.1"/>
    <property type="molecule type" value="Genomic_DNA"/>
</dbReference>
<evidence type="ECO:0000313" key="2">
    <source>
        <dbReference type="EMBL" id="CAI2379113.1"/>
    </source>
</evidence>
<keyword evidence="1" id="KW-0175">Coiled coil</keyword>
<protein>
    <submittedName>
        <fullName evidence="2">Uncharacterized protein</fullName>
    </submittedName>
</protein>
<evidence type="ECO:0000256" key="1">
    <source>
        <dbReference type="SAM" id="Coils"/>
    </source>
</evidence>
<keyword evidence="3" id="KW-1185">Reference proteome</keyword>
<dbReference type="Proteomes" id="UP001295684">
    <property type="component" value="Unassembled WGS sequence"/>
</dbReference>
<gene>
    <name evidence="2" type="ORF">ECRASSUSDP1_LOCUS20522</name>
</gene>
<evidence type="ECO:0000313" key="3">
    <source>
        <dbReference type="Proteomes" id="UP001295684"/>
    </source>
</evidence>